<dbReference type="GO" id="GO:0051539">
    <property type="term" value="F:4 iron, 4 sulfur cluster binding"/>
    <property type="evidence" value="ECO:0007669"/>
    <property type="project" value="UniProtKB-KW"/>
</dbReference>
<dbReference type="GO" id="GO:0070475">
    <property type="term" value="P:rRNA base methylation"/>
    <property type="evidence" value="ECO:0000318"/>
    <property type="project" value="GO_Central"/>
</dbReference>
<evidence type="ECO:0000259" key="7">
    <source>
        <dbReference type="PROSITE" id="PS51918"/>
    </source>
</evidence>
<reference evidence="8" key="3">
    <citation type="submission" date="2021-05" db="UniProtKB">
        <authorList>
            <consortium name="EnsemblPlants"/>
        </authorList>
    </citation>
    <scope>IDENTIFICATION</scope>
    <source>
        <strain evidence="8">cv. B73</strain>
    </source>
</reference>
<keyword evidence="5" id="KW-0408">Iron</keyword>
<dbReference type="PROSITE" id="PS51918">
    <property type="entry name" value="RADICAL_SAM"/>
    <property type="match status" value="1"/>
</dbReference>
<comment type="cofactor">
    <cofactor evidence="1">
        <name>[4Fe-4S] cluster</name>
        <dbReference type="ChEBI" id="CHEBI:49883"/>
    </cofactor>
</comment>
<dbReference type="InParanoid" id="A0A804N6M0"/>
<dbReference type="Gene3D" id="3.20.20.70">
    <property type="entry name" value="Aldolase class I"/>
    <property type="match status" value="1"/>
</dbReference>
<dbReference type="Gramene" id="Zm00001eb138990_T001">
    <property type="protein sequence ID" value="Zm00001eb138990_P001"/>
    <property type="gene ID" value="Zm00001eb138990"/>
</dbReference>
<keyword evidence="4" id="KW-0479">Metal-binding</keyword>
<accession>A0A804N6M0</accession>
<feature type="domain" description="Radical SAM core" evidence="7">
    <location>
        <begin position="35"/>
        <end position="160"/>
    </location>
</feature>
<evidence type="ECO:0000256" key="6">
    <source>
        <dbReference type="ARBA" id="ARBA00023014"/>
    </source>
</evidence>
<dbReference type="GO" id="GO:0030488">
    <property type="term" value="P:tRNA methylation"/>
    <property type="evidence" value="ECO:0000318"/>
    <property type="project" value="GO_Central"/>
</dbReference>
<dbReference type="PANTHER" id="PTHR30544:SF5">
    <property type="entry name" value="RADICAL SAM CORE DOMAIN-CONTAINING PROTEIN"/>
    <property type="match status" value="1"/>
</dbReference>
<dbReference type="InterPro" id="IPR013785">
    <property type="entry name" value="Aldolase_TIM"/>
</dbReference>
<keyword evidence="2" id="KW-0004">4Fe-4S</keyword>
<evidence type="ECO:0000313" key="9">
    <source>
        <dbReference type="Proteomes" id="UP000007305"/>
    </source>
</evidence>
<dbReference type="SFLD" id="SFLDS00029">
    <property type="entry name" value="Radical_SAM"/>
    <property type="match status" value="1"/>
</dbReference>
<dbReference type="SUPFAM" id="SSF102114">
    <property type="entry name" value="Radical SAM enzymes"/>
    <property type="match status" value="1"/>
</dbReference>
<reference evidence="9" key="1">
    <citation type="submission" date="2015-12" db="EMBL/GenBank/DDBJ databases">
        <title>Update maize B73 reference genome by single molecule sequencing technologies.</title>
        <authorList>
            <consortium name="Maize Genome Sequencing Project"/>
            <person name="Ware D."/>
        </authorList>
    </citation>
    <scope>NUCLEOTIDE SEQUENCE [LARGE SCALE GENOMIC DNA]</scope>
    <source>
        <strain evidence="9">cv. B73</strain>
    </source>
</reference>
<keyword evidence="3" id="KW-0949">S-adenosyl-L-methionine</keyword>
<organism evidence="8 9">
    <name type="scientific">Zea mays</name>
    <name type="common">Maize</name>
    <dbReference type="NCBI Taxonomy" id="4577"/>
    <lineage>
        <taxon>Eukaryota</taxon>
        <taxon>Viridiplantae</taxon>
        <taxon>Streptophyta</taxon>
        <taxon>Embryophyta</taxon>
        <taxon>Tracheophyta</taxon>
        <taxon>Spermatophyta</taxon>
        <taxon>Magnoliopsida</taxon>
        <taxon>Liliopsida</taxon>
        <taxon>Poales</taxon>
        <taxon>Poaceae</taxon>
        <taxon>PACMAD clade</taxon>
        <taxon>Panicoideae</taxon>
        <taxon>Andropogonodae</taxon>
        <taxon>Andropogoneae</taxon>
        <taxon>Tripsacinae</taxon>
        <taxon>Zea</taxon>
    </lineage>
</organism>
<dbReference type="InterPro" id="IPR058240">
    <property type="entry name" value="rSAM_sf"/>
</dbReference>
<dbReference type="Pfam" id="PF04055">
    <property type="entry name" value="Radical_SAM"/>
    <property type="match status" value="1"/>
</dbReference>
<keyword evidence="6" id="KW-0411">Iron-sulfur</keyword>
<evidence type="ECO:0000256" key="2">
    <source>
        <dbReference type="ARBA" id="ARBA00022485"/>
    </source>
</evidence>
<dbReference type="Proteomes" id="UP000007305">
    <property type="component" value="Chromosome 3"/>
</dbReference>
<dbReference type="InterPro" id="IPR040072">
    <property type="entry name" value="Methyltransferase_A"/>
</dbReference>
<evidence type="ECO:0000256" key="5">
    <source>
        <dbReference type="ARBA" id="ARBA00023004"/>
    </source>
</evidence>
<dbReference type="GO" id="GO:0046872">
    <property type="term" value="F:metal ion binding"/>
    <property type="evidence" value="ECO:0007669"/>
    <property type="project" value="UniProtKB-KW"/>
</dbReference>
<dbReference type="EnsemblPlants" id="Zm00001eb138990_T001">
    <property type="protein sequence ID" value="Zm00001eb138990_P001"/>
    <property type="gene ID" value="Zm00001eb138990"/>
</dbReference>
<sequence length="160" mass="17918">MFVYLIRFHHRAGAVSGTSAIGHCYSNGSMYANVFSFLLTLVMHIQVGCPLRCSFCATGKGGFARNLQPHEIVEQVLAIEETFKYRVTNVVFIGMGEPMMNLKSVLEAHQCFNKELKIGQRMMTISTVSVPNTIKMLASHKLQSTLAVRYVITNLNITYH</sequence>
<dbReference type="PANTHER" id="PTHR30544">
    <property type="entry name" value="23S RRNA METHYLTRANSFERASE"/>
    <property type="match status" value="1"/>
</dbReference>
<dbReference type="AlphaFoldDB" id="A0A804N6M0"/>
<proteinExistence type="predicted"/>
<evidence type="ECO:0000256" key="3">
    <source>
        <dbReference type="ARBA" id="ARBA00022691"/>
    </source>
</evidence>
<dbReference type="InterPro" id="IPR007197">
    <property type="entry name" value="rSAM"/>
</dbReference>
<evidence type="ECO:0000256" key="1">
    <source>
        <dbReference type="ARBA" id="ARBA00001966"/>
    </source>
</evidence>
<evidence type="ECO:0000313" key="8">
    <source>
        <dbReference type="EnsemblPlants" id="Zm00001eb138990_P001"/>
    </source>
</evidence>
<reference evidence="8" key="2">
    <citation type="submission" date="2019-07" db="EMBL/GenBank/DDBJ databases">
        <authorList>
            <person name="Seetharam A."/>
            <person name="Woodhouse M."/>
            <person name="Cannon E."/>
        </authorList>
    </citation>
    <scope>NUCLEOTIDE SEQUENCE [LARGE SCALE GENOMIC DNA]</scope>
    <source>
        <strain evidence="8">cv. B73</strain>
    </source>
</reference>
<evidence type="ECO:0000256" key="4">
    <source>
        <dbReference type="ARBA" id="ARBA00022723"/>
    </source>
</evidence>
<dbReference type="GO" id="GO:0003824">
    <property type="term" value="F:catalytic activity"/>
    <property type="evidence" value="ECO:0007669"/>
    <property type="project" value="InterPro"/>
</dbReference>
<keyword evidence="9" id="KW-1185">Reference proteome</keyword>
<name>A0A804N6M0_MAIZE</name>
<protein>
    <recommendedName>
        <fullName evidence="7">Radical SAM core domain-containing protein</fullName>
    </recommendedName>
</protein>